<feature type="active site" description="Nucleophile" evidence="8">
    <location>
        <position position="177"/>
    </location>
</feature>
<feature type="active site" description="Charge relay system" evidence="8">
    <location>
        <position position="352"/>
    </location>
</feature>
<dbReference type="SUPFAM" id="SSF53474">
    <property type="entry name" value="alpha/beta-Hydrolases"/>
    <property type="match status" value="1"/>
</dbReference>
<protein>
    <recommendedName>
        <fullName evidence="7">Lipase</fullName>
    </recommendedName>
</protein>
<comment type="similarity">
    <text evidence="1 7">Belongs to the AB hydrolase superfamily. Lipase family.</text>
</comment>
<dbReference type="Gene3D" id="3.40.50.1820">
    <property type="entry name" value="alpha/beta hydrolase"/>
    <property type="match status" value="1"/>
</dbReference>
<dbReference type="FunFam" id="3.40.50.1820:FF:000057">
    <property type="entry name" value="Lipase"/>
    <property type="match status" value="1"/>
</dbReference>
<feature type="signal peptide" evidence="9">
    <location>
        <begin position="1"/>
        <end position="18"/>
    </location>
</feature>
<proteinExistence type="inferred from homology"/>
<keyword evidence="2 9" id="KW-0732">Signal</keyword>
<dbReference type="EMBL" id="VCGU01000458">
    <property type="protein sequence ID" value="TRY63042.1"/>
    <property type="molecule type" value="Genomic_DNA"/>
</dbReference>
<name>A0A553NC64_TIGCA</name>
<evidence type="ECO:0000256" key="9">
    <source>
        <dbReference type="SAM" id="SignalP"/>
    </source>
</evidence>
<dbReference type="GO" id="GO:0016788">
    <property type="term" value="F:hydrolase activity, acting on ester bonds"/>
    <property type="evidence" value="ECO:0007669"/>
    <property type="project" value="InterPro"/>
</dbReference>
<evidence type="ECO:0000256" key="1">
    <source>
        <dbReference type="ARBA" id="ARBA00010701"/>
    </source>
</evidence>
<evidence type="ECO:0000256" key="7">
    <source>
        <dbReference type="PIRNR" id="PIRNR000862"/>
    </source>
</evidence>
<sequence length="413" mass="46289">MGLLNFWTISFCLTMSSAILLGEYEDPPNIRTVHHRVLNIIQDWGYPAEEHFVTTKDGYILALHRIPHGRQARKDQQARAIPVFLGHCLVGSSAMWAFGPPEYSLAYLLADAGYDVWMPNIRGNTYSRNHTHLDTCGSCSEFWDFNIETSALIDYPLFIDFILEHTGASDLHFAGYSMGTTQFLMLMADKPEYNQKVRTAYLLGPTAFGGNATNPMLPLAQHAEYIVGTFRLFGFQEFLPNLYGLQSRLFGKMCRTTALNLKICTEAFALSIGLSSDKMDSNLVPLYMTHMPAGGSLGQFHQYAQLFRNGGKFTKFDYGTLSNLVKYGSSEPPEYDLSQVSAPVAFFVGDNDGFATKADADKLFDALPNVFQNELLPSEGWTHLDFFLAHDAKELVNERIVHFIQDFDAAHSS</sequence>
<keyword evidence="6" id="KW-0325">Glycoprotein</keyword>
<dbReference type="PANTHER" id="PTHR11005">
    <property type="entry name" value="LYSOSOMAL ACID LIPASE-RELATED"/>
    <property type="match status" value="1"/>
</dbReference>
<evidence type="ECO:0000313" key="11">
    <source>
        <dbReference type="EMBL" id="TRY63042.1"/>
    </source>
</evidence>
<dbReference type="Pfam" id="PF04083">
    <property type="entry name" value="Abhydro_lipase"/>
    <property type="match status" value="1"/>
</dbReference>
<feature type="active site" description="Charge relay system" evidence="8">
    <location>
        <position position="383"/>
    </location>
</feature>
<dbReference type="OMA" id="VNERIVH"/>
<reference evidence="11 12" key="1">
    <citation type="journal article" date="2018" name="Nat. Ecol. Evol.">
        <title>Genomic signatures of mitonuclear coevolution across populations of Tigriopus californicus.</title>
        <authorList>
            <person name="Barreto F.S."/>
            <person name="Watson E.T."/>
            <person name="Lima T.G."/>
            <person name="Willett C.S."/>
            <person name="Edmands S."/>
            <person name="Li W."/>
            <person name="Burton R.S."/>
        </authorList>
    </citation>
    <scope>NUCLEOTIDE SEQUENCE [LARGE SCALE GENOMIC DNA]</scope>
    <source>
        <strain evidence="11 12">San Diego</strain>
    </source>
</reference>
<dbReference type="InterPro" id="IPR025483">
    <property type="entry name" value="Lipase_euk"/>
</dbReference>
<dbReference type="OrthoDB" id="9974421at2759"/>
<keyword evidence="4 7" id="KW-0442">Lipid degradation</keyword>
<dbReference type="GO" id="GO:0016042">
    <property type="term" value="P:lipid catabolic process"/>
    <property type="evidence" value="ECO:0007669"/>
    <property type="project" value="UniProtKB-KW"/>
</dbReference>
<organism evidence="11 12">
    <name type="scientific">Tigriopus californicus</name>
    <name type="common">Marine copepod</name>
    <dbReference type="NCBI Taxonomy" id="6832"/>
    <lineage>
        <taxon>Eukaryota</taxon>
        <taxon>Metazoa</taxon>
        <taxon>Ecdysozoa</taxon>
        <taxon>Arthropoda</taxon>
        <taxon>Crustacea</taxon>
        <taxon>Multicrustacea</taxon>
        <taxon>Hexanauplia</taxon>
        <taxon>Copepoda</taxon>
        <taxon>Harpacticoida</taxon>
        <taxon>Harpacticidae</taxon>
        <taxon>Tigriopus</taxon>
    </lineage>
</organism>
<dbReference type="InterPro" id="IPR029058">
    <property type="entry name" value="AB_hydrolase_fold"/>
</dbReference>
<gene>
    <name evidence="11" type="ORF">TCAL_06285</name>
</gene>
<evidence type="ECO:0000256" key="2">
    <source>
        <dbReference type="ARBA" id="ARBA00022729"/>
    </source>
</evidence>
<evidence type="ECO:0000259" key="10">
    <source>
        <dbReference type="Pfam" id="PF04083"/>
    </source>
</evidence>
<feature type="chain" id="PRO_5021854739" description="Lipase" evidence="9">
    <location>
        <begin position="19"/>
        <end position="413"/>
    </location>
</feature>
<accession>A0A553NC64</accession>
<feature type="domain" description="Partial AB-hydrolase lipase" evidence="10">
    <location>
        <begin position="39"/>
        <end position="97"/>
    </location>
</feature>
<comment type="caution">
    <text evidence="11">The sequence shown here is derived from an EMBL/GenBank/DDBJ whole genome shotgun (WGS) entry which is preliminary data.</text>
</comment>
<evidence type="ECO:0000256" key="8">
    <source>
        <dbReference type="PIRSR" id="PIRSR000862-1"/>
    </source>
</evidence>
<dbReference type="STRING" id="6832.A0A553NC64"/>
<dbReference type="Proteomes" id="UP000318571">
    <property type="component" value="Chromosome 10"/>
</dbReference>
<keyword evidence="5" id="KW-0443">Lipid metabolism</keyword>
<dbReference type="AlphaFoldDB" id="A0A553NC64"/>
<evidence type="ECO:0000256" key="6">
    <source>
        <dbReference type="ARBA" id="ARBA00023180"/>
    </source>
</evidence>
<dbReference type="PIRSF" id="PIRSF000862">
    <property type="entry name" value="Steryl_ester_lip"/>
    <property type="match status" value="1"/>
</dbReference>
<evidence type="ECO:0000256" key="5">
    <source>
        <dbReference type="ARBA" id="ARBA00023098"/>
    </source>
</evidence>
<dbReference type="InterPro" id="IPR006693">
    <property type="entry name" value="AB_hydrolase_lipase"/>
</dbReference>
<evidence type="ECO:0000313" key="12">
    <source>
        <dbReference type="Proteomes" id="UP000318571"/>
    </source>
</evidence>
<evidence type="ECO:0000256" key="3">
    <source>
        <dbReference type="ARBA" id="ARBA00022801"/>
    </source>
</evidence>
<keyword evidence="12" id="KW-1185">Reference proteome</keyword>
<keyword evidence="3 7" id="KW-0378">Hydrolase</keyword>
<evidence type="ECO:0000256" key="4">
    <source>
        <dbReference type="ARBA" id="ARBA00022963"/>
    </source>
</evidence>